<evidence type="ECO:0000313" key="2">
    <source>
        <dbReference type="Proteomes" id="UP000278419"/>
    </source>
</evidence>
<name>A0A448AK25_STRAP</name>
<dbReference type="EC" id="4.1.3.27" evidence="1"/>
<dbReference type="PANTHER" id="PTHR43235">
    <property type="entry name" value="GLUTAMINE AMIDOTRANSFERASE PB2B2.05-RELATED"/>
    <property type="match status" value="1"/>
</dbReference>
<dbReference type="GO" id="GO:0033969">
    <property type="term" value="F:gamma-glutamyl-gamma-aminobutyrate hydrolase activity"/>
    <property type="evidence" value="ECO:0007669"/>
    <property type="project" value="TreeGrafter"/>
</dbReference>
<organism evidence="1 2">
    <name type="scientific">Streptococcus anginosus</name>
    <dbReference type="NCBI Taxonomy" id="1328"/>
    <lineage>
        <taxon>Bacteria</taxon>
        <taxon>Bacillati</taxon>
        <taxon>Bacillota</taxon>
        <taxon>Bacilli</taxon>
        <taxon>Lactobacillales</taxon>
        <taxon>Streptococcaceae</taxon>
        <taxon>Streptococcus</taxon>
        <taxon>Streptococcus anginosus group</taxon>
    </lineage>
</organism>
<dbReference type="EMBL" id="LR134283">
    <property type="protein sequence ID" value="VED98771.1"/>
    <property type="molecule type" value="Genomic_DNA"/>
</dbReference>
<dbReference type="InterPro" id="IPR011697">
    <property type="entry name" value="Peptidase_C26"/>
</dbReference>
<dbReference type="CDD" id="cd01745">
    <property type="entry name" value="GATase1_2"/>
    <property type="match status" value="1"/>
</dbReference>
<evidence type="ECO:0000313" key="1">
    <source>
        <dbReference type="EMBL" id="VED98771.1"/>
    </source>
</evidence>
<dbReference type="GO" id="GO:0006598">
    <property type="term" value="P:polyamine catabolic process"/>
    <property type="evidence" value="ECO:0007669"/>
    <property type="project" value="TreeGrafter"/>
</dbReference>
<dbReference type="Pfam" id="PF07722">
    <property type="entry name" value="Peptidase_C26"/>
    <property type="match status" value="1"/>
</dbReference>
<dbReference type="GO" id="GO:0005829">
    <property type="term" value="C:cytosol"/>
    <property type="evidence" value="ECO:0007669"/>
    <property type="project" value="TreeGrafter"/>
</dbReference>
<reference evidence="1 2" key="1">
    <citation type="submission" date="2018-12" db="EMBL/GenBank/DDBJ databases">
        <authorList>
            <consortium name="Pathogen Informatics"/>
        </authorList>
    </citation>
    <scope>NUCLEOTIDE SEQUENCE [LARGE SCALE GENOMIC DNA]</scope>
    <source>
        <strain evidence="1 2">NCTC10713</strain>
    </source>
</reference>
<dbReference type="Gene3D" id="3.40.50.880">
    <property type="match status" value="1"/>
</dbReference>
<keyword evidence="1" id="KW-0328">Glycosyltransferase</keyword>
<keyword evidence="1" id="KW-0315">Glutamine amidotransferase</keyword>
<dbReference type="GO" id="GO:0016757">
    <property type="term" value="F:glycosyltransferase activity"/>
    <property type="evidence" value="ECO:0007669"/>
    <property type="project" value="UniProtKB-KW"/>
</dbReference>
<accession>A0A448AK25</accession>
<dbReference type="PROSITE" id="PS51273">
    <property type="entry name" value="GATASE_TYPE_1"/>
    <property type="match status" value="1"/>
</dbReference>
<keyword evidence="1" id="KW-0456">Lyase</keyword>
<sequence>MIVYINEGGNRMSRPIVGVTANLCPVDKEGKNIHSSVSSKFAESIKIAGGLPMIIPVGDKSLVRDYVESIDKLILSGGQHVHPTFYGEKQAIESDDYNMVRDEFELALLAETIRQEKPIMAICRGLQLVNVAFGGTLNQHIDNHWQGLPFGTSYSIQTEKGSIVEELFGRASQINSVHRQSIKDLAPNFRATAFDPRDKTIEAIESLDDSRIIGLQWHLEFLINEEKGNLELFQYLLQKL</sequence>
<dbReference type="Proteomes" id="UP000278419">
    <property type="component" value="Chromosome"/>
</dbReference>
<protein>
    <submittedName>
        <fullName evidence="1">Glutamine amidotransferase</fullName>
        <ecNumber evidence="1">2.4.2.-</ecNumber>
        <ecNumber evidence="1">4.1.3.27</ecNumber>
    </submittedName>
</protein>
<dbReference type="GO" id="GO:0004049">
    <property type="term" value="F:anthranilate synthase activity"/>
    <property type="evidence" value="ECO:0007669"/>
    <property type="project" value="UniProtKB-EC"/>
</dbReference>
<keyword evidence="1" id="KW-0808">Transferase</keyword>
<dbReference type="PANTHER" id="PTHR43235:SF1">
    <property type="entry name" value="GLUTAMINE AMIDOTRANSFERASE PB2B2.05-RELATED"/>
    <property type="match status" value="1"/>
</dbReference>
<dbReference type="InterPro" id="IPR044668">
    <property type="entry name" value="PuuD-like"/>
</dbReference>
<dbReference type="SUPFAM" id="SSF52317">
    <property type="entry name" value="Class I glutamine amidotransferase-like"/>
    <property type="match status" value="1"/>
</dbReference>
<dbReference type="EC" id="2.4.2.-" evidence="1"/>
<proteinExistence type="predicted"/>
<dbReference type="AlphaFoldDB" id="A0A448AK25"/>
<gene>
    <name evidence="1" type="ORF">NCTC10713_01780</name>
</gene>
<dbReference type="InterPro" id="IPR029062">
    <property type="entry name" value="Class_I_gatase-like"/>
</dbReference>